<accession>A0A8H4AUK8</accession>
<evidence type="ECO:0000313" key="2">
    <source>
        <dbReference type="Proteomes" id="UP000439903"/>
    </source>
</evidence>
<proteinExistence type="predicted"/>
<dbReference type="AlphaFoldDB" id="A0A8H4AUK8"/>
<protein>
    <submittedName>
        <fullName evidence="1">Uncharacterized protein</fullName>
    </submittedName>
</protein>
<dbReference type="EMBL" id="WTPW01000212">
    <property type="protein sequence ID" value="KAF0534281.1"/>
    <property type="molecule type" value="Genomic_DNA"/>
</dbReference>
<organism evidence="1 2">
    <name type="scientific">Gigaspora margarita</name>
    <dbReference type="NCBI Taxonomy" id="4874"/>
    <lineage>
        <taxon>Eukaryota</taxon>
        <taxon>Fungi</taxon>
        <taxon>Fungi incertae sedis</taxon>
        <taxon>Mucoromycota</taxon>
        <taxon>Glomeromycotina</taxon>
        <taxon>Glomeromycetes</taxon>
        <taxon>Diversisporales</taxon>
        <taxon>Gigasporaceae</taxon>
        <taxon>Gigaspora</taxon>
    </lineage>
</organism>
<comment type="caution">
    <text evidence="1">The sequence shown here is derived from an EMBL/GenBank/DDBJ whole genome shotgun (WGS) entry which is preliminary data.</text>
</comment>
<name>A0A8H4AUK8_GIGMA</name>
<gene>
    <name evidence="1" type="ORF">F8M41_010020</name>
</gene>
<evidence type="ECO:0000313" key="1">
    <source>
        <dbReference type="EMBL" id="KAF0534281.1"/>
    </source>
</evidence>
<sequence>MADKYMNNEYTVDKNMNDENAIDICMVDKNAIDNKNNSCKSKITEANNIDALLNKEIYDLSLLKVGYIFQSWEEVNPFFKTYSCYNGC</sequence>
<reference evidence="1 2" key="1">
    <citation type="journal article" date="2019" name="Environ. Microbiol.">
        <title>At the nexus of three kingdoms: the genome of the mycorrhizal fungus Gigaspora margarita provides insights into plant, endobacterial and fungal interactions.</title>
        <authorList>
            <person name="Venice F."/>
            <person name="Ghignone S."/>
            <person name="Salvioli di Fossalunga A."/>
            <person name="Amselem J."/>
            <person name="Novero M."/>
            <person name="Xianan X."/>
            <person name="Sedzielewska Toro K."/>
            <person name="Morin E."/>
            <person name="Lipzen A."/>
            <person name="Grigoriev I.V."/>
            <person name="Henrissat B."/>
            <person name="Martin F.M."/>
            <person name="Bonfante P."/>
        </authorList>
    </citation>
    <scope>NUCLEOTIDE SEQUENCE [LARGE SCALE GENOMIC DNA]</scope>
    <source>
        <strain evidence="1 2">BEG34</strain>
    </source>
</reference>
<dbReference type="Proteomes" id="UP000439903">
    <property type="component" value="Unassembled WGS sequence"/>
</dbReference>
<dbReference type="OrthoDB" id="2482849at2759"/>
<keyword evidence="2" id="KW-1185">Reference proteome</keyword>